<accession>A0ABS2Q574</accession>
<proteinExistence type="predicted"/>
<organism evidence="1 2">
    <name type="scientific">Sporolactobacillus spathodeae</name>
    <dbReference type="NCBI Taxonomy" id="1465502"/>
    <lineage>
        <taxon>Bacteria</taxon>
        <taxon>Bacillati</taxon>
        <taxon>Bacillota</taxon>
        <taxon>Bacilli</taxon>
        <taxon>Bacillales</taxon>
        <taxon>Sporolactobacillaceae</taxon>
        <taxon>Sporolactobacillus</taxon>
    </lineage>
</organism>
<reference evidence="1 2" key="1">
    <citation type="submission" date="2021-01" db="EMBL/GenBank/DDBJ databases">
        <title>Genomic Encyclopedia of Type Strains, Phase IV (KMG-IV): sequencing the most valuable type-strain genomes for metagenomic binning, comparative biology and taxonomic classification.</title>
        <authorList>
            <person name="Goeker M."/>
        </authorList>
    </citation>
    <scope>NUCLEOTIDE SEQUENCE [LARGE SCALE GENOMIC DNA]</scope>
    <source>
        <strain evidence="1 2">DSM 100968</strain>
    </source>
</reference>
<dbReference type="RefSeq" id="WP_205005237.1">
    <property type="nucleotide sequence ID" value="NZ_CBCRXA010000002.1"/>
</dbReference>
<dbReference type="EMBL" id="JAFBEV010000002">
    <property type="protein sequence ID" value="MBM7656878.1"/>
    <property type="molecule type" value="Genomic_DNA"/>
</dbReference>
<comment type="caution">
    <text evidence="1">The sequence shown here is derived from an EMBL/GenBank/DDBJ whole genome shotgun (WGS) entry which is preliminary data.</text>
</comment>
<protein>
    <submittedName>
        <fullName evidence="1">Uncharacterized protein</fullName>
    </submittedName>
</protein>
<dbReference type="Proteomes" id="UP000823201">
    <property type="component" value="Unassembled WGS sequence"/>
</dbReference>
<evidence type="ECO:0000313" key="1">
    <source>
        <dbReference type="EMBL" id="MBM7656878.1"/>
    </source>
</evidence>
<sequence length="102" mass="11526">MIQKNAGKMKDRTDCSIRPYGHFFQVEALLQVFRMDANTSDDVFASILRMQTLTKKPKIVIKAIQLALALKPLAAAHRLNSLYCKWVTLFISNSKSAVNKNV</sequence>
<keyword evidence="2" id="KW-1185">Reference proteome</keyword>
<name>A0ABS2Q574_9BACL</name>
<evidence type="ECO:0000313" key="2">
    <source>
        <dbReference type="Proteomes" id="UP000823201"/>
    </source>
</evidence>
<gene>
    <name evidence="1" type="ORF">JOC27_000315</name>
</gene>